<dbReference type="Gene3D" id="3.30.830.10">
    <property type="entry name" value="Metalloenzyme, LuxS/M16 peptidase-like"/>
    <property type="match status" value="4"/>
</dbReference>
<dbReference type="InterPro" id="IPR011249">
    <property type="entry name" value="Metalloenz_LuxS/M16"/>
</dbReference>
<gene>
    <name evidence="6" type="ORF">PZA18_01315</name>
</gene>
<dbReference type="InterPro" id="IPR050361">
    <property type="entry name" value="MPP/UQCRC_Complex"/>
</dbReference>
<dbReference type="InterPro" id="IPR011765">
    <property type="entry name" value="Pept_M16_N"/>
</dbReference>
<evidence type="ECO:0000256" key="2">
    <source>
        <dbReference type="ARBA" id="ARBA00007261"/>
    </source>
</evidence>
<organism evidence="6 7">
    <name type="scientific">Parachitinimonas caeni</name>
    <dbReference type="NCBI Taxonomy" id="3031301"/>
    <lineage>
        <taxon>Bacteria</taxon>
        <taxon>Pseudomonadati</taxon>
        <taxon>Pseudomonadota</taxon>
        <taxon>Betaproteobacteria</taxon>
        <taxon>Neisseriales</taxon>
        <taxon>Chitinibacteraceae</taxon>
        <taxon>Parachitinimonas</taxon>
    </lineage>
</organism>
<dbReference type="InterPro" id="IPR001431">
    <property type="entry name" value="Pept_M16_Zn_BS"/>
</dbReference>
<dbReference type="PANTHER" id="PTHR11851">
    <property type="entry name" value="METALLOPROTEASE"/>
    <property type="match status" value="1"/>
</dbReference>
<protein>
    <submittedName>
        <fullName evidence="6">Pitrilysin family protein</fullName>
    </submittedName>
</protein>
<comment type="caution">
    <text evidence="6">The sequence shown here is derived from an EMBL/GenBank/DDBJ whole genome shotgun (WGS) entry which is preliminary data.</text>
</comment>
<evidence type="ECO:0000256" key="1">
    <source>
        <dbReference type="ARBA" id="ARBA00001947"/>
    </source>
</evidence>
<feature type="domain" description="Peptidase M16 C-terminal" evidence="5">
    <location>
        <begin position="691"/>
        <end position="868"/>
    </location>
</feature>
<dbReference type="Pfam" id="PF00675">
    <property type="entry name" value="Peptidase_M16"/>
    <property type="match status" value="1"/>
</dbReference>
<dbReference type="EMBL" id="JARRAF010000001">
    <property type="protein sequence ID" value="MDK2122680.1"/>
    <property type="molecule type" value="Genomic_DNA"/>
</dbReference>
<dbReference type="InterPro" id="IPR007863">
    <property type="entry name" value="Peptidase_M16_C"/>
</dbReference>
<evidence type="ECO:0000313" key="7">
    <source>
        <dbReference type="Proteomes" id="UP001172778"/>
    </source>
</evidence>
<dbReference type="PROSITE" id="PS00143">
    <property type="entry name" value="INSULINASE"/>
    <property type="match status" value="1"/>
</dbReference>
<name>A0ABT7DU95_9NEIS</name>
<accession>A0ABT7DU95</accession>
<feature type="domain" description="Peptidase M16 C-terminal" evidence="5">
    <location>
        <begin position="236"/>
        <end position="409"/>
    </location>
</feature>
<dbReference type="Proteomes" id="UP001172778">
    <property type="component" value="Unassembled WGS sequence"/>
</dbReference>
<proteinExistence type="inferred from homology"/>
<evidence type="ECO:0000259" key="4">
    <source>
        <dbReference type="Pfam" id="PF00675"/>
    </source>
</evidence>
<evidence type="ECO:0000259" key="5">
    <source>
        <dbReference type="Pfam" id="PF05193"/>
    </source>
</evidence>
<comment type="similarity">
    <text evidence="2 3">Belongs to the peptidase M16 family.</text>
</comment>
<evidence type="ECO:0000256" key="3">
    <source>
        <dbReference type="RuleBase" id="RU004447"/>
    </source>
</evidence>
<evidence type="ECO:0000313" key="6">
    <source>
        <dbReference type="EMBL" id="MDK2122680.1"/>
    </source>
</evidence>
<dbReference type="RefSeq" id="WP_284098959.1">
    <property type="nucleotide sequence ID" value="NZ_JARRAF010000001.1"/>
</dbReference>
<keyword evidence="7" id="KW-1185">Reference proteome</keyword>
<feature type="domain" description="Peptidase M16 N-terminal" evidence="4">
    <location>
        <begin position="86"/>
        <end position="227"/>
    </location>
</feature>
<comment type="cofactor">
    <cofactor evidence="1">
        <name>Zn(2+)</name>
        <dbReference type="ChEBI" id="CHEBI:29105"/>
    </cofactor>
</comment>
<reference evidence="6" key="1">
    <citation type="submission" date="2023-03" db="EMBL/GenBank/DDBJ databases">
        <title>Chitinimonas shenzhenensis gen. nov., sp. nov., a novel member of family Burkholderiaceae isolated from activated sludge collected in Shen Zhen, China.</title>
        <authorList>
            <person name="Wang X."/>
        </authorList>
    </citation>
    <scope>NUCLEOTIDE SEQUENCE</scope>
    <source>
        <strain evidence="6">DQS-5</strain>
    </source>
</reference>
<sequence>MIQQAIAHFRRQLLPLHATPENPPFATPQPRRRYQATMLALCIGLLPDPPALASDALPAGVTQAASVEGLREYRLANGLRLVLAPSAASASAVVNLTYRVGSKHESYGETGMAHLLEHLLFRGTPAIPKLDLEYSKRGMQSNATTFFDRTNYFEVFPASDANLEWALRMEADRMVNAFIAKADLDSEMSIVRNEMERGENNPYTVLQDRMLSSAYQWHNYGKSTIGARSDVERVDIPRLRAFYQRFYRPDNAVLTIAGRFDTAKAITWTQQYFGPLAKPDQALPPIPTREPVQDGAREVVVERTGDNQLLGLIYHTVPGSHPDSAAIELLNRVLADSPDGRLHQALISTGKLVGLGHWAAHLADPGYTSFTVELSRDARLDLIKPRILQVLEHTRRYPISKAELDRAKAGWQNSFDKMLKSPVDLGIGLSDAIAQGDWRLLFKFRDQIEAATPADLQRVADRYLIESNRTFGRFLPRKQTQTAFSEEAPDLDKLLADYQGRPAMPDGEAFDASPATIEARIQRHRLTNGMRLSLLPKQSRGQSVTGSLTLHYGNDKSLFGQREIANLTADLLTRGSHGPKAQNLQQQLDALRSTLDISEGEQTLTVRFSTERNHLPAMLRLVNQLLRQPTLRPVELQQLVAERLAQIESARSQPDSVADMALLRHYNVQPKGDLRYSRSFEERIAELKAVKPADIRQFHRRHYGTSHAELALVGDYDVATTQTLVGELFGNWQAPTPYERLSEAFPRQAATSLTLQTPDRANASYVASLAMPLSDSAPDYPALTLAYYVLGGGQLNARIPERLRNQEGISYSAWATLSVSSTDPIGYLSLLASFAPENRQRLEQAVQEELQRFVRDGISPEELIEARSGTIQTLRLDLADDANLASTLNQYDELDRNLQWLVDYEQRLQSLTVEDVNAAIRKHIDPRQLTQVFAGDFKATSQQAAATPASVRPAAQSTD</sequence>
<dbReference type="PANTHER" id="PTHR11851:SF49">
    <property type="entry name" value="MITOCHONDRIAL-PROCESSING PEPTIDASE SUBUNIT ALPHA"/>
    <property type="match status" value="1"/>
</dbReference>
<dbReference type="Pfam" id="PF05193">
    <property type="entry name" value="Peptidase_M16_C"/>
    <property type="match status" value="2"/>
</dbReference>
<dbReference type="SUPFAM" id="SSF63411">
    <property type="entry name" value="LuxS/MPP-like metallohydrolase"/>
    <property type="match status" value="4"/>
</dbReference>